<dbReference type="InterPro" id="IPR003137">
    <property type="entry name" value="PA_domain"/>
</dbReference>
<dbReference type="Gene3D" id="3.50.30.30">
    <property type="match status" value="1"/>
</dbReference>
<dbReference type="Pfam" id="PF02225">
    <property type="entry name" value="PA"/>
    <property type="match status" value="1"/>
</dbReference>
<protein>
    <submittedName>
        <fullName evidence="4">PRADC1-like protein</fullName>
    </submittedName>
</protein>
<dbReference type="PANTHER" id="PTHR22702">
    <property type="entry name" value="PROTEASE-ASSOCIATED DOMAIN-CONTAINING PROTEIN"/>
    <property type="match status" value="1"/>
</dbReference>
<sequence>MINLVASQACLKLPRSVEDFLRSIGAHFSRSTKRQNKLKEFQDFFKVDIHKILSPATTRWLSLEACVNRTLEQYQVLANDLHFHDGASTADVISGDVFFEILDPPELMYSYRLRPAKDFGAPFNASVQFTQARLVPTVPLHSCTDISNENDISGNVALSERGECSFVSKTAMAQAAGARALIITESVDKWDDTLDHLIEMVDDNISSTTLSITYSIPTEEADNRLVTPLKLRVSGIGGHLLSDGSHACFPLDNAL</sequence>
<dbReference type="PANTHER" id="PTHR22702:SF1">
    <property type="entry name" value="PROTEASE-ASSOCIATED DOMAIN-CONTAINING PROTEIN 1"/>
    <property type="match status" value="1"/>
</dbReference>
<accession>A0A4C1WKX2</accession>
<comment type="caution">
    <text evidence="4">The sequence shown here is derived from an EMBL/GenBank/DDBJ whole genome shotgun (WGS) entry which is preliminary data.</text>
</comment>
<gene>
    <name evidence="4" type="ORF">EVAR_42009_1</name>
</gene>
<dbReference type="SUPFAM" id="SSF52025">
    <property type="entry name" value="PA domain"/>
    <property type="match status" value="1"/>
</dbReference>
<dbReference type="InterPro" id="IPR046450">
    <property type="entry name" value="PA_dom_sf"/>
</dbReference>
<evidence type="ECO:0000313" key="5">
    <source>
        <dbReference type="Proteomes" id="UP000299102"/>
    </source>
</evidence>
<dbReference type="Proteomes" id="UP000299102">
    <property type="component" value="Unassembled WGS sequence"/>
</dbReference>
<keyword evidence="2" id="KW-0325">Glycoprotein</keyword>
<feature type="domain" description="PA" evidence="3">
    <location>
        <begin position="132"/>
        <end position="193"/>
    </location>
</feature>
<dbReference type="EMBL" id="BGZK01000595">
    <property type="protein sequence ID" value="GBP52106.1"/>
    <property type="molecule type" value="Genomic_DNA"/>
</dbReference>
<proteinExistence type="predicted"/>
<dbReference type="AlphaFoldDB" id="A0A4C1WKX2"/>
<evidence type="ECO:0000256" key="1">
    <source>
        <dbReference type="ARBA" id="ARBA00022729"/>
    </source>
</evidence>
<dbReference type="OrthoDB" id="206201at2759"/>
<evidence type="ECO:0000256" key="2">
    <source>
        <dbReference type="ARBA" id="ARBA00023180"/>
    </source>
</evidence>
<name>A0A4C1WKX2_EUMVA</name>
<evidence type="ECO:0000313" key="4">
    <source>
        <dbReference type="EMBL" id="GBP52106.1"/>
    </source>
</evidence>
<keyword evidence="1" id="KW-0732">Signal</keyword>
<reference evidence="4 5" key="1">
    <citation type="journal article" date="2019" name="Commun. Biol.">
        <title>The bagworm genome reveals a unique fibroin gene that provides high tensile strength.</title>
        <authorList>
            <person name="Kono N."/>
            <person name="Nakamura H."/>
            <person name="Ohtoshi R."/>
            <person name="Tomita M."/>
            <person name="Numata K."/>
            <person name="Arakawa K."/>
        </authorList>
    </citation>
    <scope>NUCLEOTIDE SEQUENCE [LARGE SCALE GENOMIC DNA]</scope>
</reference>
<organism evidence="4 5">
    <name type="scientific">Eumeta variegata</name>
    <name type="common">Bagworm moth</name>
    <name type="synonym">Eumeta japonica</name>
    <dbReference type="NCBI Taxonomy" id="151549"/>
    <lineage>
        <taxon>Eukaryota</taxon>
        <taxon>Metazoa</taxon>
        <taxon>Ecdysozoa</taxon>
        <taxon>Arthropoda</taxon>
        <taxon>Hexapoda</taxon>
        <taxon>Insecta</taxon>
        <taxon>Pterygota</taxon>
        <taxon>Neoptera</taxon>
        <taxon>Endopterygota</taxon>
        <taxon>Lepidoptera</taxon>
        <taxon>Glossata</taxon>
        <taxon>Ditrysia</taxon>
        <taxon>Tineoidea</taxon>
        <taxon>Psychidae</taxon>
        <taxon>Oiketicinae</taxon>
        <taxon>Eumeta</taxon>
    </lineage>
</organism>
<evidence type="ECO:0000259" key="3">
    <source>
        <dbReference type="Pfam" id="PF02225"/>
    </source>
</evidence>
<keyword evidence="5" id="KW-1185">Reference proteome</keyword>